<evidence type="ECO:0000313" key="1">
    <source>
        <dbReference type="EMBL" id="PQJ75051.1"/>
    </source>
</evidence>
<keyword evidence="2" id="KW-1185">Reference proteome</keyword>
<name>A0A2S7WCR8_9FLAO</name>
<evidence type="ECO:0000313" key="2">
    <source>
        <dbReference type="Proteomes" id="UP000237608"/>
    </source>
</evidence>
<dbReference type="EMBL" id="MSCL01000001">
    <property type="protein sequence ID" value="PQJ75051.1"/>
    <property type="molecule type" value="Genomic_DNA"/>
</dbReference>
<protein>
    <recommendedName>
        <fullName evidence="3">Cytochrome c domain-containing protein</fullName>
    </recommendedName>
</protein>
<dbReference type="AlphaFoldDB" id="A0A2S7WCR8"/>
<proteinExistence type="predicted"/>
<dbReference type="PROSITE" id="PS51257">
    <property type="entry name" value="PROKAR_LIPOPROTEIN"/>
    <property type="match status" value="1"/>
</dbReference>
<accession>A0A2S7WCR8</accession>
<evidence type="ECO:0008006" key="3">
    <source>
        <dbReference type="Google" id="ProtNLM"/>
    </source>
</evidence>
<gene>
    <name evidence="1" type="ORF">BTO13_07215</name>
</gene>
<dbReference type="OrthoDB" id="982229at2"/>
<reference evidence="1 2" key="1">
    <citation type="submission" date="2016-12" db="EMBL/GenBank/DDBJ databases">
        <title>Trade-off between light-utilization and light-protection in marine flavobacteria.</title>
        <authorList>
            <person name="Kumagai Y."/>
            <person name="Yoshizawa S."/>
            <person name="Kogure K."/>
            <person name="Iwasaki W."/>
        </authorList>
    </citation>
    <scope>NUCLEOTIDE SEQUENCE [LARGE SCALE GENOMIC DNA]</scope>
    <source>
        <strain evidence="1 2">KCTC 22729</strain>
    </source>
</reference>
<organism evidence="1 2">
    <name type="scientific">Polaribacter gangjinensis</name>
    <dbReference type="NCBI Taxonomy" id="574710"/>
    <lineage>
        <taxon>Bacteria</taxon>
        <taxon>Pseudomonadati</taxon>
        <taxon>Bacteroidota</taxon>
        <taxon>Flavobacteriia</taxon>
        <taxon>Flavobacteriales</taxon>
        <taxon>Flavobacteriaceae</taxon>
    </lineage>
</organism>
<sequence length="142" mass="16309">MKNFFIFCALMLMISCSEKKQENQNHQNEKIVKQSEMAALMLEMYSLNFENKSLILAGKNPQKLPKEFYKIHSAKLTDSTDRNASFEAFSEFYLDTYQQLMNSSKDSLISNHNKTVNSCIACHKTTCIGPIPRIKKLLISTN</sequence>
<dbReference type="Proteomes" id="UP000237608">
    <property type="component" value="Unassembled WGS sequence"/>
</dbReference>
<dbReference type="RefSeq" id="WP_105046192.1">
    <property type="nucleotide sequence ID" value="NZ_CP150662.1"/>
</dbReference>
<comment type="caution">
    <text evidence="1">The sequence shown here is derived from an EMBL/GenBank/DDBJ whole genome shotgun (WGS) entry which is preliminary data.</text>
</comment>